<keyword evidence="2" id="KW-1185">Reference proteome</keyword>
<name>A0A9W8WK41_9HYPO</name>
<gene>
    <name evidence="1" type="ORF">N0V84_002175</name>
</gene>
<evidence type="ECO:0000313" key="1">
    <source>
        <dbReference type="EMBL" id="KAJ4327404.1"/>
    </source>
</evidence>
<protein>
    <submittedName>
        <fullName evidence="1">Uncharacterized protein</fullName>
    </submittedName>
</protein>
<comment type="caution">
    <text evidence="1">The sequence shown here is derived from an EMBL/GenBank/DDBJ whole genome shotgun (WGS) entry which is preliminary data.</text>
</comment>
<dbReference type="Proteomes" id="UP001140502">
    <property type="component" value="Unassembled WGS sequence"/>
</dbReference>
<organism evidence="1 2">
    <name type="scientific">Fusarium piperis</name>
    <dbReference type="NCBI Taxonomy" id="1435070"/>
    <lineage>
        <taxon>Eukaryota</taxon>
        <taxon>Fungi</taxon>
        <taxon>Dikarya</taxon>
        <taxon>Ascomycota</taxon>
        <taxon>Pezizomycotina</taxon>
        <taxon>Sordariomycetes</taxon>
        <taxon>Hypocreomycetidae</taxon>
        <taxon>Hypocreales</taxon>
        <taxon>Nectriaceae</taxon>
        <taxon>Fusarium</taxon>
        <taxon>Fusarium solani species complex</taxon>
    </lineage>
</organism>
<accession>A0A9W8WK41</accession>
<reference evidence="1" key="1">
    <citation type="submission" date="2022-10" db="EMBL/GenBank/DDBJ databases">
        <title>Tapping the CABI collections for fungal endophytes: first genome assemblies for Collariella, Neodidymelliopsis, Ascochyta clinopodiicola, Didymella pomorum, Didymosphaeria variabile, Neocosmospora piperis and Neocucurbitaria cava.</title>
        <authorList>
            <person name="Hill R."/>
        </authorList>
    </citation>
    <scope>NUCLEOTIDE SEQUENCE</scope>
    <source>
        <strain evidence="1">IMI 366586</strain>
    </source>
</reference>
<dbReference type="OrthoDB" id="4500473at2759"/>
<evidence type="ECO:0000313" key="2">
    <source>
        <dbReference type="Proteomes" id="UP001140502"/>
    </source>
</evidence>
<proteinExistence type="predicted"/>
<sequence>MANREFFFLYAPTWDYPPGGPIRLGNVITSVKNPHRPLFCSLPPEDSDIFKTEKKRVHDEEKFAFEALETTQFTPTSSYVQTCVEAKNVRHFLELSKYRKPVYIITGLKVVTGAQANTLESRSMGGTVGVEVDVIV</sequence>
<dbReference type="EMBL" id="JAPEUR010000025">
    <property type="protein sequence ID" value="KAJ4327404.1"/>
    <property type="molecule type" value="Genomic_DNA"/>
</dbReference>
<dbReference type="AlphaFoldDB" id="A0A9W8WK41"/>